<dbReference type="PANTHER" id="PTHR48250:SF1">
    <property type="entry name" value="CUTINASE"/>
    <property type="match status" value="1"/>
</dbReference>
<dbReference type="GO" id="GO:0016052">
    <property type="term" value="P:carbohydrate catabolic process"/>
    <property type="evidence" value="ECO:0007669"/>
    <property type="project" value="TreeGrafter"/>
</dbReference>
<dbReference type="InterPro" id="IPR011150">
    <property type="entry name" value="Cutinase_monf"/>
</dbReference>
<evidence type="ECO:0000313" key="13">
    <source>
        <dbReference type="EMBL" id="KAJ2896927.1"/>
    </source>
</evidence>
<dbReference type="PROSITE" id="PS00155">
    <property type="entry name" value="CUTINASE_1"/>
    <property type="match status" value="1"/>
</dbReference>
<evidence type="ECO:0000313" key="14">
    <source>
        <dbReference type="Proteomes" id="UP001201980"/>
    </source>
</evidence>
<comment type="subcellular location">
    <subcellularLocation>
        <location evidence="1 12">Secreted</location>
    </subcellularLocation>
</comment>
<dbReference type="EMBL" id="JAKWBI020000305">
    <property type="protein sequence ID" value="KAJ2896927.1"/>
    <property type="molecule type" value="Genomic_DNA"/>
</dbReference>
<dbReference type="InterPro" id="IPR029058">
    <property type="entry name" value="AB_hydrolase_fold"/>
</dbReference>
<feature type="active site" description="Proton donor/acceptor" evidence="10">
    <location>
        <position position="250"/>
    </location>
</feature>
<evidence type="ECO:0000256" key="7">
    <source>
        <dbReference type="ARBA" id="ARBA00022801"/>
    </source>
</evidence>
<sequence length="272" mass="28203">MKVSVLAFLPLLLPLAWSLPTAGTEKLGPRKNTIFSERHRLAKRSNTDLNELLSLIVNLFPVNIIVENVSGLITASEKVLAAIAGIDTTENDLTSGNCGDVTIIFSRGTTETGNVGVLVGPSFFEAVTDILGGDASLAVQGVEYDADIPGFLEGGDTEGSQKMADLVTQAFTQCPSSKIVMSGYSQGGQLVHNAAALLPASTMAEVSSVVVFGDPNDGEVVTNADGGKTLVICHDGDNICDHGDLILLPHLTYAKNADEAASFVVASAGSLG</sequence>
<dbReference type="GO" id="GO:0005576">
    <property type="term" value="C:extracellular region"/>
    <property type="evidence" value="ECO:0007669"/>
    <property type="project" value="UniProtKB-SubCell"/>
</dbReference>
<dbReference type="InterPro" id="IPR000675">
    <property type="entry name" value="Cutinase/axe"/>
</dbReference>
<dbReference type="SMART" id="SM01110">
    <property type="entry name" value="Cutinase"/>
    <property type="match status" value="1"/>
</dbReference>
<evidence type="ECO:0000256" key="4">
    <source>
        <dbReference type="ARBA" id="ARBA00022487"/>
    </source>
</evidence>
<evidence type="ECO:0000256" key="6">
    <source>
        <dbReference type="ARBA" id="ARBA00022729"/>
    </source>
</evidence>
<feature type="disulfide bond" evidence="11">
    <location>
        <begin position="98"/>
        <end position="174"/>
    </location>
</feature>
<evidence type="ECO:0000256" key="3">
    <source>
        <dbReference type="ARBA" id="ARBA00013095"/>
    </source>
</evidence>
<dbReference type="Pfam" id="PF01083">
    <property type="entry name" value="Cutinase"/>
    <property type="match status" value="1"/>
</dbReference>
<dbReference type="PRINTS" id="PR00129">
    <property type="entry name" value="CUTINASE"/>
</dbReference>
<evidence type="ECO:0000256" key="2">
    <source>
        <dbReference type="ARBA" id="ARBA00007534"/>
    </source>
</evidence>
<reference evidence="13" key="1">
    <citation type="submission" date="2022-07" db="EMBL/GenBank/DDBJ databases">
        <title>Draft genome sequence of Zalerion maritima ATCC 34329, a (micro)plastics degrading marine fungus.</title>
        <authorList>
            <person name="Paco A."/>
            <person name="Goncalves M.F.M."/>
            <person name="Rocha-Santos T.A.P."/>
            <person name="Alves A."/>
        </authorList>
    </citation>
    <scope>NUCLEOTIDE SEQUENCE</scope>
    <source>
        <strain evidence="13">ATCC 34329</strain>
    </source>
</reference>
<feature type="signal peptide" evidence="12">
    <location>
        <begin position="1"/>
        <end position="18"/>
    </location>
</feature>
<evidence type="ECO:0000256" key="5">
    <source>
        <dbReference type="ARBA" id="ARBA00022525"/>
    </source>
</evidence>
<comment type="similarity">
    <text evidence="2 12">Belongs to the cutinase family.</text>
</comment>
<evidence type="ECO:0000256" key="11">
    <source>
        <dbReference type="PIRSR" id="PIRSR611150-2"/>
    </source>
</evidence>
<organism evidence="13 14">
    <name type="scientific">Zalerion maritima</name>
    <dbReference type="NCBI Taxonomy" id="339359"/>
    <lineage>
        <taxon>Eukaryota</taxon>
        <taxon>Fungi</taxon>
        <taxon>Dikarya</taxon>
        <taxon>Ascomycota</taxon>
        <taxon>Pezizomycotina</taxon>
        <taxon>Sordariomycetes</taxon>
        <taxon>Lulworthiomycetidae</taxon>
        <taxon>Lulworthiales</taxon>
        <taxon>Lulworthiaceae</taxon>
        <taxon>Zalerion</taxon>
    </lineage>
</organism>
<feature type="disulfide bond" evidence="11">
    <location>
        <begin position="233"/>
        <end position="240"/>
    </location>
</feature>
<evidence type="ECO:0000256" key="8">
    <source>
        <dbReference type="ARBA" id="ARBA00023157"/>
    </source>
</evidence>
<comment type="function">
    <text evidence="12">Catalyzes the hydrolysis of complex carboxylic polyesters found in the cell wall of plants. Degrades cutin, a macromolecule that forms the structure of the plant cuticle.</text>
</comment>
<dbReference type="InterPro" id="IPR043580">
    <property type="entry name" value="CUTINASE_1"/>
</dbReference>
<dbReference type="AlphaFoldDB" id="A0AAD5WQI0"/>
<keyword evidence="4 12" id="KW-0719">Serine esterase</keyword>
<gene>
    <name evidence="13" type="ORF">MKZ38_005104</name>
</gene>
<keyword evidence="8 11" id="KW-1015">Disulfide bond</keyword>
<keyword evidence="6 12" id="KW-0732">Signal</keyword>
<keyword evidence="5 12" id="KW-0964">Secreted</keyword>
<dbReference type="EC" id="3.1.1.74" evidence="3 12"/>
<accession>A0AAD5WQI0</accession>
<proteinExistence type="inferred from homology"/>
<evidence type="ECO:0000256" key="9">
    <source>
        <dbReference type="ARBA" id="ARBA00034045"/>
    </source>
</evidence>
<dbReference type="GO" id="GO:0050525">
    <property type="term" value="F:cutinase activity"/>
    <property type="evidence" value="ECO:0007669"/>
    <property type="project" value="UniProtKB-UniRule"/>
</dbReference>
<keyword evidence="7 12" id="KW-0378">Hydrolase</keyword>
<dbReference type="Proteomes" id="UP001201980">
    <property type="component" value="Unassembled WGS sequence"/>
</dbReference>
<evidence type="ECO:0000256" key="12">
    <source>
        <dbReference type="RuleBase" id="RU361263"/>
    </source>
</evidence>
<dbReference type="PANTHER" id="PTHR48250">
    <property type="entry name" value="CUTINASE 2-RELATED"/>
    <property type="match status" value="1"/>
</dbReference>
<evidence type="ECO:0000256" key="1">
    <source>
        <dbReference type="ARBA" id="ARBA00004613"/>
    </source>
</evidence>
<comment type="catalytic activity">
    <reaction evidence="9 12">
        <text>cutin + H2O = cutin monomers.</text>
        <dbReference type="EC" id="3.1.1.74"/>
    </reaction>
</comment>
<keyword evidence="14" id="KW-1185">Reference proteome</keyword>
<name>A0AAD5WQI0_9PEZI</name>
<protein>
    <recommendedName>
        <fullName evidence="3 12">Cutinase</fullName>
        <ecNumber evidence="3 12">3.1.1.74</ecNumber>
    </recommendedName>
</protein>
<dbReference type="Gene3D" id="3.40.50.1820">
    <property type="entry name" value="alpha/beta hydrolase"/>
    <property type="match status" value="1"/>
</dbReference>
<feature type="active site" evidence="10">
    <location>
        <position position="237"/>
    </location>
</feature>
<feature type="active site" description="Nucleophile" evidence="10">
    <location>
        <position position="185"/>
    </location>
</feature>
<comment type="caution">
    <text evidence="13">The sequence shown here is derived from an EMBL/GenBank/DDBJ whole genome shotgun (WGS) entry which is preliminary data.</text>
</comment>
<evidence type="ECO:0000256" key="10">
    <source>
        <dbReference type="PIRSR" id="PIRSR611150-1"/>
    </source>
</evidence>
<feature type="chain" id="PRO_5041774456" description="Cutinase" evidence="12">
    <location>
        <begin position="19"/>
        <end position="272"/>
    </location>
</feature>
<dbReference type="SUPFAM" id="SSF53474">
    <property type="entry name" value="alpha/beta-Hydrolases"/>
    <property type="match status" value="1"/>
</dbReference>